<feature type="compositionally biased region" description="Basic and acidic residues" evidence="1">
    <location>
        <begin position="1"/>
        <end position="18"/>
    </location>
</feature>
<organism evidence="2 3">
    <name type="scientific">Ilex paraguariensis</name>
    <name type="common">yerba mate</name>
    <dbReference type="NCBI Taxonomy" id="185542"/>
    <lineage>
        <taxon>Eukaryota</taxon>
        <taxon>Viridiplantae</taxon>
        <taxon>Streptophyta</taxon>
        <taxon>Embryophyta</taxon>
        <taxon>Tracheophyta</taxon>
        <taxon>Spermatophyta</taxon>
        <taxon>Magnoliopsida</taxon>
        <taxon>eudicotyledons</taxon>
        <taxon>Gunneridae</taxon>
        <taxon>Pentapetalae</taxon>
        <taxon>asterids</taxon>
        <taxon>campanulids</taxon>
        <taxon>Aquifoliales</taxon>
        <taxon>Aquifoliaceae</taxon>
        <taxon>Ilex</taxon>
    </lineage>
</organism>
<keyword evidence="3" id="KW-1185">Reference proteome</keyword>
<comment type="caution">
    <text evidence="2">The sequence shown here is derived from an EMBL/GenBank/DDBJ whole genome shotgun (WGS) entry which is preliminary data.</text>
</comment>
<dbReference type="AlphaFoldDB" id="A0ABC8TFL2"/>
<protein>
    <submittedName>
        <fullName evidence="2">Uncharacterized protein</fullName>
    </submittedName>
</protein>
<sequence>MGETMRTQKQEQKEKRDEEQDEAYSAKFANFRMIGESFMRNIQIRMAMVNKTRNMLEGLVREGPFKWLIKNQSSFDEDLEEMGRSPTAGKNWLPELSTIANIVSSRTSFFALIASNAILSVHARQLSLSFIIASL</sequence>
<gene>
    <name evidence="2" type="ORF">ILEXP_LOCUS37148</name>
</gene>
<proteinExistence type="predicted"/>
<accession>A0ABC8TFL2</accession>
<reference evidence="2 3" key="1">
    <citation type="submission" date="2024-02" db="EMBL/GenBank/DDBJ databases">
        <authorList>
            <person name="Vignale AGUSTIN F."/>
            <person name="Sosa J E."/>
            <person name="Modenutti C."/>
        </authorList>
    </citation>
    <scope>NUCLEOTIDE SEQUENCE [LARGE SCALE GENOMIC DNA]</scope>
</reference>
<dbReference type="Proteomes" id="UP001642360">
    <property type="component" value="Unassembled WGS sequence"/>
</dbReference>
<dbReference type="EMBL" id="CAUOFW020004946">
    <property type="protein sequence ID" value="CAK9167831.1"/>
    <property type="molecule type" value="Genomic_DNA"/>
</dbReference>
<evidence type="ECO:0000313" key="2">
    <source>
        <dbReference type="EMBL" id="CAK9167831.1"/>
    </source>
</evidence>
<evidence type="ECO:0000256" key="1">
    <source>
        <dbReference type="SAM" id="MobiDB-lite"/>
    </source>
</evidence>
<feature type="region of interest" description="Disordered" evidence="1">
    <location>
        <begin position="1"/>
        <end position="21"/>
    </location>
</feature>
<name>A0ABC8TFL2_9AQUA</name>
<evidence type="ECO:0000313" key="3">
    <source>
        <dbReference type="Proteomes" id="UP001642360"/>
    </source>
</evidence>